<dbReference type="Pfam" id="PF03153">
    <property type="entry name" value="TFIIA"/>
    <property type="match status" value="1"/>
</dbReference>
<dbReference type="Proteomes" id="UP000238479">
    <property type="component" value="Chromosome 5"/>
</dbReference>
<dbReference type="GO" id="GO:0005672">
    <property type="term" value="C:transcription factor TFIIA complex"/>
    <property type="evidence" value="ECO:0007669"/>
    <property type="project" value="InterPro"/>
</dbReference>
<feature type="compositionally biased region" description="Acidic residues" evidence="5">
    <location>
        <begin position="141"/>
        <end position="164"/>
    </location>
</feature>
<dbReference type="Gene3D" id="2.30.18.10">
    <property type="entry name" value="Transcription factor IIA (TFIIA), beta-barrel domain"/>
    <property type="match status" value="1"/>
</dbReference>
<dbReference type="PANTHER" id="PTHR12694:SF8">
    <property type="entry name" value="TRANSCRIPTION INITIATION FACTOR IIA SUBUNIT 1"/>
    <property type="match status" value="1"/>
</dbReference>
<comment type="similarity">
    <text evidence="2">Belongs to the TFIIA subunit 1 family.</text>
</comment>
<evidence type="ECO:0000313" key="7">
    <source>
        <dbReference type="Proteomes" id="UP000238479"/>
    </source>
</evidence>
<dbReference type="Gene3D" id="1.10.287.100">
    <property type="match status" value="1"/>
</dbReference>
<sequence length="211" mass="23146">MTSGVVYLNVVQDVINKVRPEFIDGPGEKLLVQLQATWEAKMMQAGVVGTPAVDLNVPAFPQFPLHVPVQLQPPLPATGENLYDTIPTGAPFMQPPYPRMTSQTYQTAGDGFITQQVGAGEVFKIEDSGGSSSTSAKVEGNDEPPLNEDDDDDLDDVEEGEEELNTQNLVLAQFEKVKRTKSKWKCTLKDGIMHMNNKDILFNKAAGDFDF</sequence>
<dbReference type="PANTHER" id="PTHR12694">
    <property type="entry name" value="TRANSCRIPTION INITIATION FACTOR IIA SUBUNIT 1"/>
    <property type="match status" value="1"/>
</dbReference>
<comment type="caution">
    <text evidence="6">The sequence shown here is derived from an EMBL/GenBank/DDBJ whole genome shotgun (WGS) entry which is preliminary data.</text>
</comment>
<dbReference type="STRING" id="74649.A0A2P6Q9R6"/>
<dbReference type="Gramene" id="PRQ30928">
    <property type="protein sequence ID" value="PRQ30928"/>
    <property type="gene ID" value="RchiOBHm_Chr5g0029921"/>
</dbReference>
<evidence type="ECO:0000256" key="5">
    <source>
        <dbReference type="SAM" id="MobiDB-lite"/>
    </source>
</evidence>
<evidence type="ECO:0000256" key="4">
    <source>
        <dbReference type="ARBA" id="ARBA00023242"/>
    </source>
</evidence>
<evidence type="ECO:0000256" key="2">
    <source>
        <dbReference type="ARBA" id="ARBA00010059"/>
    </source>
</evidence>
<dbReference type="SMART" id="SM01371">
    <property type="entry name" value="TFIIA"/>
    <property type="match status" value="1"/>
</dbReference>
<evidence type="ECO:0000256" key="3">
    <source>
        <dbReference type="ARBA" id="ARBA00023163"/>
    </source>
</evidence>
<dbReference type="InterPro" id="IPR004855">
    <property type="entry name" value="TFIIA_asu/bsu"/>
</dbReference>
<reference evidence="6 7" key="1">
    <citation type="journal article" date="2018" name="Nat. Genet.">
        <title>The Rosa genome provides new insights in the design of modern roses.</title>
        <authorList>
            <person name="Bendahmane M."/>
        </authorList>
    </citation>
    <scope>NUCLEOTIDE SEQUENCE [LARGE SCALE GENOMIC DNA]</scope>
    <source>
        <strain evidence="7">cv. Old Blush</strain>
    </source>
</reference>
<dbReference type="EMBL" id="PDCK01000043">
    <property type="protein sequence ID" value="PRQ30928.1"/>
    <property type="molecule type" value="Genomic_DNA"/>
</dbReference>
<keyword evidence="3" id="KW-0804">Transcription</keyword>
<accession>A0A2P6Q9R6</accession>
<dbReference type="SUPFAM" id="SSF50784">
    <property type="entry name" value="Transcription factor IIA (TFIIA), beta-barrel domain"/>
    <property type="match status" value="1"/>
</dbReference>
<comment type="subcellular location">
    <subcellularLocation>
        <location evidence="1">Nucleus</location>
    </subcellularLocation>
</comment>
<dbReference type="AlphaFoldDB" id="A0A2P6Q9R6"/>
<keyword evidence="4" id="KW-0539">Nucleus</keyword>
<dbReference type="OrthoDB" id="6275927at2759"/>
<gene>
    <name evidence="6" type="ORF">RchiOBHm_Chr5g0029921</name>
</gene>
<name>A0A2P6Q9R6_ROSCH</name>
<dbReference type="InterPro" id="IPR009088">
    <property type="entry name" value="TFIIA_b-brl"/>
</dbReference>
<dbReference type="GO" id="GO:0006367">
    <property type="term" value="P:transcription initiation at RNA polymerase II promoter"/>
    <property type="evidence" value="ECO:0007669"/>
    <property type="project" value="InterPro"/>
</dbReference>
<dbReference type="OMA" id="KESEMLY"/>
<proteinExistence type="inferred from homology"/>
<dbReference type="CDD" id="cd07976">
    <property type="entry name" value="TFIIA_alpha_beta_like"/>
    <property type="match status" value="1"/>
</dbReference>
<protein>
    <submittedName>
        <fullName evidence="6">Putative transcription factor IIA, alpha/beta subunit, transcription factor IIA, helical</fullName>
    </submittedName>
</protein>
<organism evidence="6 7">
    <name type="scientific">Rosa chinensis</name>
    <name type="common">China rose</name>
    <dbReference type="NCBI Taxonomy" id="74649"/>
    <lineage>
        <taxon>Eukaryota</taxon>
        <taxon>Viridiplantae</taxon>
        <taxon>Streptophyta</taxon>
        <taxon>Embryophyta</taxon>
        <taxon>Tracheophyta</taxon>
        <taxon>Spermatophyta</taxon>
        <taxon>Magnoliopsida</taxon>
        <taxon>eudicotyledons</taxon>
        <taxon>Gunneridae</taxon>
        <taxon>Pentapetalae</taxon>
        <taxon>rosids</taxon>
        <taxon>fabids</taxon>
        <taxon>Rosales</taxon>
        <taxon>Rosaceae</taxon>
        <taxon>Rosoideae</taxon>
        <taxon>Rosoideae incertae sedis</taxon>
        <taxon>Rosa</taxon>
    </lineage>
</organism>
<feature type="region of interest" description="Disordered" evidence="5">
    <location>
        <begin position="125"/>
        <end position="166"/>
    </location>
</feature>
<evidence type="ECO:0000313" key="6">
    <source>
        <dbReference type="EMBL" id="PRQ30928.1"/>
    </source>
</evidence>
<keyword evidence="7" id="KW-1185">Reference proteome</keyword>
<dbReference type="FunFam" id="2.30.18.10:FF:000005">
    <property type="entry name" value="transcription initiation factor IIA large subunit"/>
    <property type="match status" value="1"/>
</dbReference>
<evidence type="ECO:0000256" key="1">
    <source>
        <dbReference type="ARBA" id="ARBA00004123"/>
    </source>
</evidence>
<dbReference type="SUPFAM" id="SSF47396">
    <property type="entry name" value="Transcription factor IIA (TFIIA), alpha-helical domain"/>
    <property type="match status" value="1"/>
</dbReference>